<organism evidence="2">
    <name type="scientific">Streptomyces haneummycinicus</name>
    <dbReference type="NCBI Taxonomy" id="3074435"/>
    <lineage>
        <taxon>Bacteria</taxon>
        <taxon>Bacillati</taxon>
        <taxon>Actinomycetota</taxon>
        <taxon>Actinomycetes</taxon>
        <taxon>Kitasatosporales</taxon>
        <taxon>Streptomycetaceae</taxon>
        <taxon>Streptomyces</taxon>
    </lineage>
</organism>
<dbReference type="EMBL" id="AP035768">
    <property type="protein sequence ID" value="BFO16362.1"/>
    <property type="molecule type" value="Genomic_DNA"/>
</dbReference>
<accession>A0AAT9HG62</accession>
<protein>
    <submittedName>
        <fullName evidence="2">Uncharacterized protein</fullName>
    </submittedName>
</protein>
<reference evidence="2" key="1">
    <citation type="submission" date="2024-06" db="EMBL/GenBank/DDBJ databases">
        <authorList>
            <consortium name="consrtm"/>
            <person name="Uemura M."/>
            <person name="Terahara T."/>
        </authorList>
    </citation>
    <scope>NUCLEOTIDE SEQUENCE</scope>
    <source>
        <strain evidence="2">KM77-8</strain>
    </source>
</reference>
<evidence type="ECO:0000256" key="1">
    <source>
        <dbReference type="SAM" id="MobiDB-lite"/>
    </source>
</evidence>
<reference evidence="2" key="2">
    <citation type="submission" date="2024-07" db="EMBL/GenBank/DDBJ databases">
        <title>Streptomyces haneummycinica sp. nov., a new antibiotic-producing actinobacterium isolated from marine sediment.</title>
        <authorList>
            <person name="Uemura M."/>
            <person name="Hamada M."/>
            <person name="Hirano S."/>
            <person name="Kobayashi K."/>
            <person name="Ohshiro T."/>
            <person name="Kobayashi T."/>
            <person name="Terahara T."/>
        </authorList>
    </citation>
    <scope>NUCLEOTIDE SEQUENCE</scope>
    <source>
        <strain evidence="2">KM77-8</strain>
    </source>
</reference>
<dbReference type="AlphaFoldDB" id="A0AAT9HG62"/>
<evidence type="ECO:0000313" key="2">
    <source>
        <dbReference type="EMBL" id="BFO16362.1"/>
    </source>
</evidence>
<name>A0AAT9HG62_9ACTN</name>
<feature type="compositionally biased region" description="Pro residues" evidence="1">
    <location>
        <begin position="62"/>
        <end position="73"/>
    </location>
</feature>
<gene>
    <name evidence="2" type="ORF">SHKM778_27500</name>
</gene>
<proteinExistence type="predicted"/>
<feature type="region of interest" description="Disordered" evidence="1">
    <location>
        <begin position="48"/>
        <end position="81"/>
    </location>
</feature>
<sequence>MFLTGEAEKESAAGSGVTVLDVPADTAVSSHGKLAVEPVLGAGVRAGLDHIKGAGKDFSPSEPSPTPPAPGRAPRPRPPHR</sequence>